<keyword evidence="1" id="KW-1133">Transmembrane helix</keyword>
<dbReference type="Proteomes" id="UP000223759">
    <property type="component" value="Unassembled WGS sequence"/>
</dbReference>
<name>A0A1R3VMD6_9GAMM</name>
<dbReference type="RefSeq" id="WP_268753132.1">
    <property type="nucleotide sequence ID" value="NZ_CP023018.1"/>
</dbReference>
<keyword evidence="1" id="KW-0812">Transmembrane</keyword>
<evidence type="ECO:0000256" key="1">
    <source>
        <dbReference type="SAM" id="Phobius"/>
    </source>
</evidence>
<proteinExistence type="predicted"/>
<sequence length="40" mass="4533">MLASAGFMSVLITLATVMTTVSLFVLIYLVIRDWRRGSLW</sequence>
<dbReference type="EMBL" id="FTPK01000001">
    <property type="protein sequence ID" value="SIT65717.1"/>
    <property type="molecule type" value="Genomic_DNA"/>
</dbReference>
<gene>
    <name evidence="2" type="ORF">SAMN05216526_0168</name>
</gene>
<dbReference type="AlphaFoldDB" id="A0A1R3VMD6"/>
<dbReference type="STRING" id="233100.SAMN05216526_0168"/>
<accession>A0A1R3VMD6</accession>
<evidence type="ECO:0000313" key="3">
    <source>
        <dbReference type="Proteomes" id="UP000223759"/>
    </source>
</evidence>
<evidence type="ECO:0000313" key="2">
    <source>
        <dbReference type="EMBL" id="SIT65717.1"/>
    </source>
</evidence>
<organism evidence="2 3">
    <name type="scientific">Ectothiorhodosinus mongolicus</name>
    <dbReference type="NCBI Taxonomy" id="233100"/>
    <lineage>
        <taxon>Bacteria</taxon>
        <taxon>Pseudomonadati</taxon>
        <taxon>Pseudomonadota</taxon>
        <taxon>Gammaproteobacteria</taxon>
        <taxon>Chromatiales</taxon>
        <taxon>Ectothiorhodospiraceae</taxon>
        <taxon>Ectothiorhodosinus</taxon>
    </lineage>
</organism>
<feature type="transmembrane region" description="Helical" evidence="1">
    <location>
        <begin position="6"/>
        <end position="31"/>
    </location>
</feature>
<reference evidence="2 3" key="1">
    <citation type="submission" date="2017-01" db="EMBL/GenBank/DDBJ databases">
        <authorList>
            <person name="Mah S.A."/>
            <person name="Swanson W.J."/>
            <person name="Moy G.W."/>
            <person name="Vacquier V.D."/>
        </authorList>
    </citation>
    <scope>NUCLEOTIDE SEQUENCE [LARGE SCALE GENOMIC DNA]</scope>
    <source>
        <strain evidence="2 3">M9</strain>
    </source>
</reference>
<keyword evidence="3" id="KW-1185">Reference proteome</keyword>
<protein>
    <submittedName>
        <fullName evidence="2">Uncharacterized protein</fullName>
    </submittedName>
</protein>
<keyword evidence="1" id="KW-0472">Membrane</keyword>